<dbReference type="Pfam" id="PF08389">
    <property type="entry name" value="Xpo1"/>
    <property type="match status" value="1"/>
</dbReference>
<dbReference type="OMA" id="HEMFLFG"/>
<accession>A0A1U7LGB7</accession>
<dbReference type="InterPro" id="IPR011989">
    <property type="entry name" value="ARM-like"/>
</dbReference>
<sequence length="1024" mass="114332">MDAQIEQAVACALDAAGDADVKAQAIAFCEQLKRSADGLRVCLALFMHRPRRSDAARLFALQVVEAALQADGEMRDGGHTSGHIDDRIHPDGDRLDDRIDSDRIDSEHTSEHTDSDHGNRIHPDDRDLNHALSPIDIARTALYRWLCAEIAAAGPDMVGPPFLRNRLAHTLTLLYVHSHPAAWPSFFSDLLALLRPPAPRPLVTEFVLRVLADIHLEIADVAVHRSPRALSKNHRLKDTIRARDIHTVIPFCLHVAVEYTPTHPRIAAASLDVLAKWAAWTDLALILNSPFVAHISSFLAHKDIQIATSAALTEIVRKKMKPQDKLALIQTLNLNTVFGQLDLVPDLEFGESLGSLINAQGQELVRVLHDSSASALARSLFLEMFPHILRCLASEYDDISETVLFVLTDFLTSLRKDAKSGCAHSDELATLPLLLEISMRKSRYDSESNWGPDADSDEDALFQELRRKLRNFEEIICAIDPALFEQATLSLVLEPLKSFSKHSNWRDLELILHLMFDFGETMPGNPTYVSDQGPTALGKMMTHLIESDILSFPHPAVQLQYLEVVVRYHGFFKLYPNAIPSLLASLVGGQGVHHPETRVRTRAWYLFHRFVKSLRAKIGIVAEDVLYAMQDMLVIKANDISRQAIHVDAGIITLDVGPFDSLLYLFETAGILVSVDAISPSKRAILTQAVVGPLILDMKAADTTSPVAIVQLHHSFMSLGNFAKGFPENKNKDGIESIFEESAEALLSALQVHKQHRIIREAARFTFSRLCGVLDLTILSKTPRLLNALVENAGVEELSDVLPYLGQLVFRFTTEVCDMLNAVIMPLFQRVLEALQVAPEGTDDSIGLVQLQKAYLTFIIMIFSNDVDKIFYSPENISFLETLLQSIIHYASDSADASTKRLAFSVLAKMVSKWSSGSDSQPVQGFDEFVFKYVSRMCFQVATTPSFNLRDGQGILLLNEIASLQKTIFEKNKDVYVQYLGNIYFPSMNLTGSLSLDYIQALVRLDLKDFRKFFKGWIQQLRYT</sequence>
<comment type="caution">
    <text evidence="13">The sequence shown here is derived from an EMBL/GenBank/DDBJ whole genome shotgun (WGS) entry which is preliminary data.</text>
</comment>
<comment type="function">
    <text evidence="9">tRNA nucleus export receptor which facilitates tRNA translocation across the nuclear pore complex.</text>
</comment>
<dbReference type="PANTHER" id="PTHR15952">
    <property type="entry name" value="EXPORTIN-T/LOS1"/>
    <property type="match status" value="1"/>
</dbReference>
<keyword evidence="6 9" id="KW-0820">tRNA-binding</keyword>
<evidence type="ECO:0000256" key="2">
    <source>
        <dbReference type="ARBA" id="ARBA00009466"/>
    </source>
</evidence>
<keyword evidence="8 9" id="KW-0539">Nucleus</keyword>
<evidence type="ECO:0000256" key="3">
    <source>
        <dbReference type="ARBA" id="ARBA00018928"/>
    </source>
</evidence>
<protein>
    <recommendedName>
        <fullName evidence="3 9">Exportin-T</fullName>
    </recommendedName>
    <alternativeName>
        <fullName evidence="9">Exportin(tRNA)</fullName>
    </alternativeName>
    <alternativeName>
        <fullName evidence="9">tRNA exportin</fullName>
    </alternativeName>
</protein>
<evidence type="ECO:0000256" key="10">
    <source>
        <dbReference type="SAM" id="MobiDB-lite"/>
    </source>
</evidence>
<dbReference type="Proteomes" id="UP000186594">
    <property type="component" value="Unassembled WGS sequence"/>
</dbReference>
<dbReference type="PANTHER" id="PTHR15952:SF11">
    <property type="entry name" value="EXPORTIN-T"/>
    <property type="match status" value="1"/>
</dbReference>
<proteinExistence type="inferred from homology"/>
<evidence type="ECO:0000256" key="1">
    <source>
        <dbReference type="ARBA" id="ARBA00004496"/>
    </source>
</evidence>
<dbReference type="OrthoDB" id="26399at2759"/>
<dbReference type="GO" id="GO:0016363">
    <property type="term" value="C:nuclear matrix"/>
    <property type="evidence" value="ECO:0007669"/>
    <property type="project" value="TreeGrafter"/>
</dbReference>
<evidence type="ECO:0000313" key="14">
    <source>
        <dbReference type="Proteomes" id="UP000186594"/>
    </source>
</evidence>
<dbReference type="InterPro" id="IPR013598">
    <property type="entry name" value="Exportin-1/Importin-b-like"/>
</dbReference>
<dbReference type="GO" id="GO:0005643">
    <property type="term" value="C:nuclear pore"/>
    <property type="evidence" value="ECO:0007669"/>
    <property type="project" value="TreeGrafter"/>
</dbReference>
<dbReference type="GO" id="GO:0000049">
    <property type="term" value="F:tRNA binding"/>
    <property type="evidence" value="ECO:0007669"/>
    <property type="project" value="UniProtKB-UniRule"/>
</dbReference>
<evidence type="ECO:0000313" key="13">
    <source>
        <dbReference type="EMBL" id="OLL21700.1"/>
    </source>
</evidence>
<evidence type="ECO:0000256" key="8">
    <source>
        <dbReference type="ARBA" id="ARBA00023242"/>
    </source>
</evidence>
<feature type="domain" description="Exportin-1/Importin-beta-like" evidence="11">
    <location>
        <begin position="160"/>
        <end position="309"/>
    </location>
</feature>
<dbReference type="GO" id="GO:0005737">
    <property type="term" value="C:cytoplasm"/>
    <property type="evidence" value="ECO:0007669"/>
    <property type="project" value="UniProtKB-SubCell"/>
</dbReference>
<dbReference type="STRING" id="1198029.A0A1U7LGB7"/>
<dbReference type="Pfam" id="PF19282">
    <property type="entry name" value="Exportin-T"/>
    <property type="match status" value="1"/>
</dbReference>
<keyword evidence="7 9" id="KW-0694">RNA-binding</keyword>
<comment type="subcellular location">
    <subcellularLocation>
        <location evidence="1 9">Cytoplasm</location>
    </subcellularLocation>
    <subcellularLocation>
        <location evidence="9">Nucleus</location>
    </subcellularLocation>
    <text evidence="9">Shuttles between the nucleus and the cytoplasm.</text>
</comment>
<dbReference type="InterPro" id="IPR016024">
    <property type="entry name" value="ARM-type_fold"/>
</dbReference>
<dbReference type="GO" id="GO:0031267">
    <property type="term" value="F:small GTPase binding"/>
    <property type="evidence" value="ECO:0007669"/>
    <property type="project" value="InterPro"/>
</dbReference>
<keyword evidence="14" id="KW-1185">Reference proteome</keyword>
<comment type="similarity">
    <text evidence="2 9">Belongs to the exportin family.</text>
</comment>
<evidence type="ECO:0000256" key="6">
    <source>
        <dbReference type="ARBA" id="ARBA00022555"/>
    </source>
</evidence>
<feature type="region of interest" description="Disordered" evidence="10">
    <location>
        <begin position="72"/>
        <end position="125"/>
    </location>
</feature>
<evidence type="ECO:0000256" key="5">
    <source>
        <dbReference type="ARBA" id="ARBA00022490"/>
    </source>
</evidence>
<gene>
    <name evidence="13" type="ORF">NEOLI_004020</name>
</gene>
<reference evidence="13 14" key="1">
    <citation type="submission" date="2016-04" db="EMBL/GenBank/DDBJ databases">
        <title>Evolutionary innovation and constraint leading to complex multicellularity in the Ascomycota.</title>
        <authorList>
            <person name="Cisse O."/>
            <person name="Nguyen A."/>
            <person name="Hewitt D.A."/>
            <person name="Jedd G."/>
            <person name="Stajich J.E."/>
        </authorList>
    </citation>
    <scope>NUCLEOTIDE SEQUENCE [LARGE SCALE GENOMIC DNA]</scope>
    <source>
        <strain evidence="13 14">DAH-3</strain>
    </source>
</reference>
<evidence type="ECO:0000256" key="7">
    <source>
        <dbReference type="ARBA" id="ARBA00022884"/>
    </source>
</evidence>
<dbReference type="InterPro" id="IPR040017">
    <property type="entry name" value="XPOT"/>
</dbReference>
<dbReference type="AlphaFoldDB" id="A0A1U7LGB7"/>
<evidence type="ECO:0000256" key="9">
    <source>
        <dbReference type="RuleBase" id="RU366037"/>
    </source>
</evidence>
<name>A0A1U7LGB7_NEOID</name>
<evidence type="ECO:0000259" key="12">
    <source>
        <dbReference type="Pfam" id="PF19282"/>
    </source>
</evidence>
<dbReference type="InterPro" id="IPR045546">
    <property type="entry name" value="Exportin-T_C"/>
</dbReference>
<dbReference type="SUPFAM" id="SSF48371">
    <property type="entry name" value="ARM repeat"/>
    <property type="match status" value="1"/>
</dbReference>
<organism evidence="13 14">
    <name type="scientific">Neolecta irregularis (strain DAH-3)</name>
    <dbReference type="NCBI Taxonomy" id="1198029"/>
    <lineage>
        <taxon>Eukaryota</taxon>
        <taxon>Fungi</taxon>
        <taxon>Dikarya</taxon>
        <taxon>Ascomycota</taxon>
        <taxon>Taphrinomycotina</taxon>
        <taxon>Neolectales</taxon>
        <taxon>Neolectaceae</taxon>
        <taxon>Neolecta</taxon>
    </lineage>
</organism>
<keyword evidence="5 9" id="KW-0963">Cytoplasm</keyword>
<evidence type="ECO:0000259" key="11">
    <source>
        <dbReference type="Pfam" id="PF08389"/>
    </source>
</evidence>
<dbReference type="Gene3D" id="1.25.10.10">
    <property type="entry name" value="Leucine-rich Repeat Variant"/>
    <property type="match status" value="2"/>
</dbReference>
<feature type="domain" description="Exportin-T C-terminal" evidence="12">
    <location>
        <begin position="374"/>
        <end position="1021"/>
    </location>
</feature>
<dbReference type="GO" id="GO:0071528">
    <property type="term" value="P:tRNA re-export from nucleus"/>
    <property type="evidence" value="ECO:0007669"/>
    <property type="project" value="UniProtKB-UniRule"/>
</dbReference>
<dbReference type="EMBL" id="LXFE01004390">
    <property type="protein sequence ID" value="OLL21700.1"/>
    <property type="molecule type" value="Genomic_DNA"/>
</dbReference>
<evidence type="ECO:0000256" key="4">
    <source>
        <dbReference type="ARBA" id="ARBA00022448"/>
    </source>
</evidence>
<keyword evidence="4 9" id="KW-0813">Transport</keyword>